<gene>
    <name evidence="2" type="ORF">H0485_08660</name>
</gene>
<feature type="chain" id="PRO_5045404333" evidence="1">
    <location>
        <begin position="24"/>
        <end position="124"/>
    </location>
</feature>
<proteinExistence type="predicted"/>
<accession>A0ABS8CLJ7</accession>
<reference evidence="2 3" key="1">
    <citation type="submission" date="2020-07" db="EMBL/GenBank/DDBJ databases">
        <title>Pseudogemmobacter sp. nov., isolated from poultry manure in Taiwan.</title>
        <authorList>
            <person name="Lin S.-Y."/>
            <person name="Tang Y.-S."/>
            <person name="Young C.-C."/>
        </authorList>
    </citation>
    <scope>NUCLEOTIDE SEQUENCE [LARGE SCALE GENOMIC DNA]</scope>
    <source>
        <strain evidence="2 3">CC-YST710</strain>
    </source>
</reference>
<dbReference type="RefSeq" id="WP_226934971.1">
    <property type="nucleotide sequence ID" value="NZ_JACDXX010000006.1"/>
</dbReference>
<organism evidence="2 3">
    <name type="scientific">Pseudogemmobacter faecipullorum</name>
    <dbReference type="NCBI Taxonomy" id="2755041"/>
    <lineage>
        <taxon>Bacteria</taxon>
        <taxon>Pseudomonadati</taxon>
        <taxon>Pseudomonadota</taxon>
        <taxon>Alphaproteobacteria</taxon>
        <taxon>Rhodobacterales</taxon>
        <taxon>Paracoccaceae</taxon>
        <taxon>Pseudogemmobacter</taxon>
    </lineage>
</organism>
<sequence length="124" mass="12770">MAGFCHCLAPAVLLLGLAQSAGAAGLDCRAAEICEGGTDCQPAGEDALKLTLSGMGAAEATLERDGAALSMAQTRPAPIWRWSAGTDQGQTEILAFREADQAFTYLILEGGQTALKVIGQCEVL</sequence>
<dbReference type="EMBL" id="JACDXX010000006">
    <property type="protein sequence ID" value="MCB5410070.1"/>
    <property type="molecule type" value="Genomic_DNA"/>
</dbReference>
<evidence type="ECO:0000256" key="1">
    <source>
        <dbReference type="SAM" id="SignalP"/>
    </source>
</evidence>
<evidence type="ECO:0000313" key="2">
    <source>
        <dbReference type="EMBL" id="MCB5410070.1"/>
    </source>
</evidence>
<protein>
    <submittedName>
        <fullName evidence="2">Uncharacterized protein</fullName>
    </submittedName>
</protein>
<feature type="signal peptide" evidence="1">
    <location>
        <begin position="1"/>
        <end position="23"/>
    </location>
</feature>
<comment type="caution">
    <text evidence="2">The sequence shown here is derived from an EMBL/GenBank/DDBJ whole genome shotgun (WGS) entry which is preliminary data.</text>
</comment>
<name>A0ABS8CLJ7_9RHOB</name>
<dbReference type="Proteomes" id="UP001198571">
    <property type="component" value="Unassembled WGS sequence"/>
</dbReference>
<keyword evidence="3" id="KW-1185">Reference proteome</keyword>
<keyword evidence="1" id="KW-0732">Signal</keyword>
<evidence type="ECO:0000313" key="3">
    <source>
        <dbReference type="Proteomes" id="UP001198571"/>
    </source>
</evidence>